<dbReference type="GO" id="GO:0051015">
    <property type="term" value="F:actin filament binding"/>
    <property type="evidence" value="ECO:0007669"/>
    <property type="project" value="TreeGrafter"/>
</dbReference>
<dbReference type="SUPFAM" id="SSF90257">
    <property type="entry name" value="Myosin rod fragments"/>
    <property type="match status" value="1"/>
</dbReference>
<dbReference type="Gene3D" id="1.20.5.340">
    <property type="match status" value="1"/>
</dbReference>
<dbReference type="STRING" id="62062.ENSHHUP00000078798"/>
<sequence>MRDEKLATLITNTQALCRGFLMRIEYWMMMKRRESISVVQSNISFFMNVKHWPWMKLYFKIKPLLKSAEEMATMKVDFGKCKDNLIKAETKKKELEAKLVTLLQEKNDLRLQVQAESEGLVDAEERCEGLIKSKIQLETKAKELGERLEDEEEINADLTSK</sequence>
<dbReference type="Ensembl" id="ENSHHUT00000081342.1">
    <property type="protein sequence ID" value="ENSHHUP00000078798.1"/>
    <property type="gene ID" value="ENSHHUG00000045972.1"/>
</dbReference>
<evidence type="ECO:0008006" key="4">
    <source>
        <dbReference type="Google" id="ProtNLM"/>
    </source>
</evidence>
<dbReference type="SUPFAM" id="SSF52540">
    <property type="entry name" value="P-loop containing nucleoside triphosphate hydrolases"/>
    <property type="match status" value="1"/>
</dbReference>
<feature type="coiled-coil region" evidence="1">
    <location>
        <begin position="78"/>
        <end position="161"/>
    </location>
</feature>
<dbReference type="AlphaFoldDB" id="A0A4W5QYH7"/>
<name>A0A4W5QYH7_9TELE</name>
<dbReference type="GO" id="GO:0032982">
    <property type="term" value="C:myosin filament"/>
    <property type="evidence" value="ECO:0007669"/>
    <property type="project" value="TreeGrafter"/>
</dbReference>
<dbReference type="GO" id="GO:0016460">
    <property type="term" value="C:myosin II complex"/>
    <property type="evidence" value="ECO:0007669"/>
    <property type="project" value="TreeGrafter"/>
</dbReference>
<organism evidence="2 3">
    <name type="scientific">Hucho hucho</name>
    <name type="common">huchen</name>
    <dbReference type="NCBI Taxonomy" id="62062"/>
    <lineage>
        <taxon>Eukaryota</taxon>
        <taxon>Metazoa</taxon>
        <taxon>Chordata</taxon>
        <taxon>Craniata</taxon>
        <taxon>Vertebrata</taxon>
        <taxon>Euteleostomi</taxon>
        <taxon>Actinopterygii</taxon>
        <taxon>Neopterygii</taxon>
        <taxon>Teleostei</taxon>
        <taxon>Protacanthopterygii</taxon>
        <taxon>Salmoniformes</taxon>
        <taxon>Salmonidae</taxon>
        <taxon>Salmoninae</taxon>
        <taxon>Hucho</taxon>
    </lineage>
</organism>
<dbReference type="GO" id="GO:0000146">
    <property type="term" value="F:microfilament motor activity"/>
    <property type="evidence" value="ECO:0007669"/>
    <property type="project" value="TreeGrafter"/>
</dbReference>
<reference evidence="2" key="2">
    <citation type="submission" date="2025-08" db="UniProtKB">
        <authorList>
            <consortium name="Ensembl"/>
        </authorList>
    </citation>
    <scope>IDENTIFICATION</scope>
</reference>
<dbReference type="PANTHER" id="PTHR45615">
    <property type="entry name" value="MYOSIN HEAVY CHAIN, NON-MUSCLE"/>
    <property type="match status" value="1"/>
</dbReference>
<dbReference type="GeneTree" id="ENSGT00940000164626"/>
<evidence type="ECO:0000313" key="3">
    <source>
        <dbReference type="Proteomes" id="UP000314982"/>
    </source>
</evidence>
<dbReference type="InterPro" id="IPR027417">
    <property type="entry name" value="P-loop_NTPase"/>
</dbReference>
<protein>
    <recommendedName>
        <fullName evidence="4">Myosin tail domain-containing protein</fullName>
    </recommendedName>
</protein>
<evidence type="ECO:0000256" key="1">
    <source>
        <dbReference type="SAM" id="Coils"/>
    </source>
</evidence>
<evidence type="ECO:0000313" key="2">
    <source>
        <dbReference type="Ensembl" id="ENSHHUP00000078798.1"/>
    </source>
</evidence>
<dbReference type="Proteomes" id="UP000314982">
    <property type="component" value="Unassembled WGS sequence"/>
</dbReference>
<keyword evidence="1" id="KW-0175">Coiled coil</keyword>
<accession>A0A4W5QYH7</accession>
<reference evidence="3" key="1">
    <citation type="submission" date="2018-06" db="EMBL/GenBank/DDBJ databases">
        <title>Genome assembly of Danube salmon.</title>
        <authorList>
            <person name="Macqueen D.J."/>
            <person name="Gundappa M.K."/>
        </authorList>
    </citation>
    <scope>NUCLEOTIDE SEQUENCE [LARGE SCALE GENOMIC DNA]</scope>
</reference>
<keyword evidence="3" id="KW-1185">Reference proteome</keyword>
<proteinExistence type="predicted"/>
<dbReference type="Gene3D" id="4.10.270.10">
    <property type="entry name" value="Myosin, subunit A"/>
    <property type="match status" value="1"/>
</dbReference>
<reference evidence="2" key="3">
    <citation type="submission" date="2025-09" db="UniProtKB">
        <authorList>
            <consortium name="Ensembl"/>
        </authorList>
    </citation>
    <scope>IDENTIFICATION</scope>
</reference>
<dbReference type="GO" id="GO:0005737">
    <property type="term" value="C:cytoplasm"/>
    <property type="evidence" value="ECO:0007669"/>
    <property type="project" value="TreeGrafter"/>
</dbReference>
<dbReference type="PANTHER" id="PTHR45615:SF27">
    <property type="entry name" value="MYOSIN HEAVY CHAIN, MUSCLE"/>
    <property type="match status" value="1"/>
</dbReference>
<dbReference type="PROSITE" id="PS50096">
    <property type="entry name" value="IQ"/>
    <property type="match status" value="1"/>
</dbReference>